<evidence type="ECO:0000313" key="2">
    <source>
        <dbReference type="Proteomes" id="UP000053097"/>
    </source>
</evidence>
<gene>
    <name evidence="1" type="ORF">X777_04388</name>
</gene>
<reference evidence="1 2" key="1">
    <citation type="journal article" date="2014" name="Curr. Biol.">
        <title>The genome of the clonal raider ant Cerapachys biroi.</title>
        <authorList>
            <person name="Oxley P.R."/>
            <person name="Ji L."/>
            <person name="Fetter-Pruneda I."/>
            <person name="McKenzie S.K."/>
            <person name="Li C."/>
            <person name="Hu H."/>
            <person name="Zhang G."/>
            <person name="Kronauer D.J."/>
        </authorList>
    </citation>
    <scope>NUCLEOTIDE SEQUENCE [LARGE SCALE GENOMIC DNA]</scope>
</reference>
<dbReference type="Proteomes" id="UP000053097">
    <property type="component" value="Unassembled WGS sequence"/>
</dbReference>
<organism evidence="1 2">
    <name type="scientific">Ooceraea biroi</name>
    <name type="common">Clonal raider ant</name>
    <name type="synonym">Cerapachys biroi</name>
    <dbReference type="NCBI Taxonomy" id="2015173"/>
    <lineage>
        <taxon>Eukaryota</taxon>
        <taxon>Metazoa</taxon>
        <taxon>Ecdysozoa</taxon>
        <taxon>Arthropoda</taxon>
        <taxon>Hexapoda</taxon>
        <taxon>Insecta</taxon>
        <taxon>Pterygota</taxon>
        <taxon>Neoptera</taxon>
        <taxon>Endopterygota</taxon>
        <taxon>Hymenoptera</taxon>
        <taxon>Apocrita</taxon>
        <taxon>Aculeata</taxon>
        <taxon>Formicoidea</taxon>
        <taxon>Formicidae</taxon>
        <taxon>Dorylinae</taxon>
        <taxon>Ooceraea</taxon>
    </lineage>
</organism>
<evidence type="ECO:0000313" key="1">
    <source>
        <dbReference type="EMBL" id="EZA55427.1"/>
    </source>
</evidence>
<protein>
    <submittedName>
        <fullName evidence="1">Uncharacterized protein</fullName>
    </submittedName>
</protein>
<dbReference type="AlphaFoldDB" id="A0A026WH88"/>
<sequence>MNSLSNTIKHIPHSTNNAGVFTNRLAINIKMFYLATMTRWPAIYFITRSLCKSTTLFYHHTRSRAYLTLIMLHLFYHDPTIDLYRDMLFNRT</sequence>
<dbReference type="EMBL" id="KK107207">
    <property type="protein sequence ID" value="EZA55427.1"/>
    <property type="molecule type" value="Genomic_DNA"/>
</dbReference>
<keyword evidence="2" id="KW-1185">Reference proteome</keyword>
<proteinExistence type="predicted"/>
<accession>A0A026WH88</accession>
<name>A0A026WH88_OOCBI</name>